<keyword evidence="2" id="KW-0813">Transport</keyword>
<name>Q83DG7_COXBU</name>
<dbReference type="InterPro" id="IPR032466">
    <property type="entry name" value="Metal_Hydrolase"/>
</dbReference>
<reference evidence="8 9" key="1">
    <citation type="journal article" date="2003" name="Proc. Natl. Acad. Sci. U.S.A.">
        <title>Complete genome sequence of the Q-fever pathogen, Coxiella burnetii.</title>
        <authorList>
            <person name="Seshadri R."/>
            <person name="Paulsen I.T."/>
            <person name="Eisen J.A."/>
            <person name="Read T.D."/>
            <person name="Nelson K.E."/>
            <person name="Nelson W.C."/>
            <person name="Ward N.L."/>
            <person name="Tettelin H."/>
            <person name="Davidsen T.M."/>
            <person name="Beanan M.J."/>
            <person name="Deboy R.T."/>
            <person name="Daugherty S.C."/>
            <person name="Brinkac L.M."/>
            <person name="Madupu R."/>
            <person name="Dodson R.J."/>
            <person name="Khouri H.M."/>
            <person name="Lee K.H."/>
            <person name="Carty H.A."/>
            <person name="Scanlan D."/>
            <person name="Heinzen R.A."/>
            <person name="Thompson H.A."/>
            <person name="Samuel J.E."/>
            <person name="Fraser C.M."/>
            <person name="Heidelberg J.F."/>
        </authorList>
    </citation>
    <scope>NUCLEOTIDE SEQUENCE [LARGE SCALE GENOMIC DNA]</scope>
    <source>
        <strain evidence="9">RSA 493 / Nine Mile phase I</strain>
    </source>
</reference>
<dbReference type="GO" id="GO:0022857">
    <property type="term" value="F:transmembrane transporter activity"/>
    <property type="evidence" value="ECO:0000318"/>
    <property type="project" value="GO_Central"/>
</dbReference>
<keyword evidence="5 6" id="KW-0472">Membrane</keyword>
<keyword evidence="4 6" id="KW-1133">Transmembrane helix</keyword>
<evidence type="ECO:0000313" key="9">
    <source>
        <dbReference type="Proteomes" id="UP000002671"/>
    </source>
</evidence>
<dbReference type="GeneID" id="1208660"/>
<evidence type="ECO:0000313" key="8">
    <source>
        <dbReference type="EMBL" id="AAO90304.2"/>
    </source>
</evidence>
<evidence type="ECO:0000256" key="4">
    <source>
        <dbReference type="ARBA" id="ARBA00022989"/>
    </source>
</evidence>
<dbReference type="PROSITE" id="PS51365">
    <property type="entry name" value="RENAL_DIPEPTIDASE_2"/>
    <property type="match status" value="1"/>
</dbReference>
<dbReference type="GO" id="GO:0005886">
    <property type="term" value="C:plasma membrane"/>
    <property type="evidence" value="ECO:0000318"/>
    <property type="project" value="GO_Central"/>
</dbReference>
<feature type="transmembrane region" description="Helical" evidence="6">
    <location>
        <begin position="65"/>
        <end position="90"/>
    </location>
</feature>
<feature type="transmembrane region" description="Helical" evidence="6">
    <location>
        <begin position="319"/>
        <end position="340"/>
    </location>
</feature>
<dbReference type="GO" id="GO:0070573">
    <property type="term" value="F:metallodipeptidase activity"/>
    <property type="evidence" value="ECO:0007669"/>
    <property type="project" value="InterPro"/>
</dbReference>
<dbReference type="PANTHER" id="PTHR42718">
    <property type="entry name" value="MAJOR FACILITATOR SUPERFAMILY MULTIDRUG TRANSPORTER MFSC"/>
    <property type="match status" value="1"/>
</dbReference>
<feature type="transmembrane region" description="Helical" evidence="6">
    <location>
        <begin position="102"/>
        <end position="121"/>
    </location>
</feature>
<dbReference type="InterPro" id="IPR020846">
    <property type="entry name" value="MFS_dom"/>
</dbReference>
<dbReference type="GO" id="GO:0006508">
    <property type="term" value="P:proteolysis"/>
    <property type="evidence" value="ECO:0007669"/>
    <property type="project" value="InterPro"/>
</dbReference>
<feature type="transmembrane region" description="Helical" evidence="6">
    <location>
        <begin position="253"/>
        <end position="270"/>
    </location>
</feature>
<dbReference type="PATRIC" id="fig|227377.7.peg.755"/>
<dbReference type="Gene3D" id="1.20.1720.10">
    <property type="entry name" value="Multidrug resistance protein D"/>
    <property type="match status" value="1"/>
</dbReference>
<feature type="transmembrane region" description="Helical" evidence="6">
    <location>
        <begin position="190"/>
        <end position="209"/>
    </location>
</feature>
<dbReference type="STRING" id="227377.CBU_0768"/>
<protein>
    <submittedName>
        <fullName evidence="8">Multidrug resistance protein B</fullName>
    </submittedName>
</protein>
<dbReference type="HOGENOM" id="CLU_532886_0_0_6"/>
<gene>
    <name evidence="8" type="ordered locus">CBU_0768</name>
</gene>
<dbReference type="EnsemblBacteria" id="AAO90304">
    <property type="protein sequence ID" value="AAO90304"/>
    <property type="gene ID" value="CBU_0768"/>
</dbReference>
<evidence type="ECO:0000256" key="1">
    <source>
        <dbReference type="ARBA" id="ARBA00004141"/>
    </source>
</evidence>
<feature type="transmembrane region" description="Helical" evidence="6">
    <location>
        <begin position="160"/>
        <end position="178"/>
    </location>
</feature>
<evidence type="ECO:0000256" key="6">
    <source>
        <dbReference type="SAM" id="Phobius"/>
    </source>
</evidence>
<dbReference type="SMR" id="Q83DG7"/>
<dbReference type="AlphaFoldDB" id="Q83DG7"/>
<reference evidence="8 9" key="2">
    <citation type="journal article" date="2009" name="Infect. Immun.">
        <title>Comparative genomics reveal extensive transposon-mediated genomic plasticity and diversity among potential effector proteins within the genus Coxiella.</title>
        <authorList>
            <person name="Beare P.A."/>
            <person name="Unsworth N."/>
            <person name="Andoh M."/>
            <person name="Voth D.E."/>
            <person name="Omsland A."/>
            <person name="Gilk S.D."/>
            <person name="Williams K.P."/>
            <person name="Sobral B.W."/>
            <person name="Kupko J.J.III."/>
            <person name="Porcella S.F."/>
            <person name="Samuel J.E."/>
            <person name="Heinzen R.A."/>
        </authorList>
    </citation>
    <scope>NUCLEOTIDE SEQUENCE [LARGE SCALE GENOMIC DNA]</scope>
    <source>
        <strain evidence="9">RSA 493 / Nine Mile phase I</strain>
    </source>
</reference>
<feature type="transmembrane region" description="Helical" evidence="6">
    <location>
        <begin position="36"/>
        <end position="59"/>
    </location>
</feature>
<evidence type="ECO:0000256" key="2">
    <source>
        <dbReference type="ARBA" id="ARBA00022448"/>
    </source>
</evidence>
<proteinExistence type="predicted"/>
<dbReference type="PANTHER" id="PTHR42718:SF9">
    <property type="entry name" value="MAJOR FACILITATOR SUPERFAMILY MULTIDRUG TRANSPORTER MFSC"/>
    <property type="match status" value="1"/>
</dbReference>
<dbReference type="InterPro" id="IPR036259">
    <property type="entry name" value="MFS_trans_sf"/>
</dbReference>
<keyword evidence="9" id="KW-1185">Reference proteome</keyword>
<dbReference type="Proteomes" id="UP000002671">
    <property type="component" value="Chromosome"/>
</dbReference>
<evidence type="ECO:0000256" key="5">
    <source>
        <dbReference type="ARBA" id="ARBA00023136"/>
    </source>
</evidence>
<evidence type="ECO:0000256" key="3">
    <source>
        <dbReference type="ARBA" id="ARBA00022692"/>
    </source>
</evidence>
<sequence>MFSYFLAKGSFNHVYKERYSESYYHAIAEKDKIFKITLVISAFLSMIFLDQTAVGVTLASIQKELVLSASTIAWIMNAYMITLSAFLLLFARLSDSIGIKNLFCAGILIFLLASLGCAVSNSGAGLIINRGLQGIGASMEYATYLLIFNNQVPANKRGKVLGKSAAFAAVFLALGPLIGGFFSNVISWRYLFWLNVPICLVCFYFAISACNKDSHPVNHAFLDKLGLLIYLFAMTGLIFFLMEGPTLGWTNPAILISLISSLLFFTLFVYHEKRQRQPLIEMALFKNKEFFASVLILFGNYACITTMAFWALWIEQVLGYSPLMTGVALLPAGVPFGIIIDGSHTGFKTSMDALNLTTKPFVFSHSGVYCLAPHVRNVRDEQIKSVAATGGVIGVNGLGILLGDVNASIGKYVDHIDYITKLVGAQHVAIGLDNLYFANQFSEFMSQQGITHPQAYASKVNNATLWRCLQPENVIEVVEMLLQRGYSENEIKGILGGNILRIMGYFSSCSN</sequence>
<dbReference type="SUPFAM" id="SSF51556">
    <property type="entry name" value="Metallo-dependent hydrolases"/>
    <property type="match status" value="1"/>
</dbReference>
<dbReference type="Gene3D" id="3.20.20.140">
    <property type="entry name" value="Metal-dependent hydrolases"/>
    <property type="match status" value="1"/>
</dbReference>
<dbReference type="PROSITE" id="PS50850">
    <property type="entry name" value="MFS"/>
    <property type="match status" value="1"/>
</dbReference>
<evidence type="ECO:0000259" key="7">
    <source>
        <dbReference type="PROSITE" id="PS50850"/>
    </source>
</evidence>
<dbReference type="Pfam" id="PF07690">
    <property type="entry name" value="MFS_1"/>
    <property type="match status" value="1"/>
</dbReference>
<dbReference type="RefSeq" id="NP_819790.2">
    <property type="nucleotide sequence ID" value="NC_002971.4"/>
</dbReference>
<accession>Q83DG7</accession>
<feature type="transmembrane region" description="Helical" evidence="6">
    <location>
        <begin position="127"/>
        <end position="148"/>
    </location>
</feature>
<dbReference type="RefSeq" id="WP_010957789.1">
    <property type="nucleotide sequence ID" value="NC_002971.4"/>
</dbReference>
<dbReference type="InterPro" id="IPR008257">
    <property type="entry name" value="Pept_M19"/>
</dbReference>
<keyword evidence="3 6" id="KW-0812">Transmembrane</keyword>
<comment type="subcellular location">
    <subcellularLocation>
        <location evidence="1">Membrane</location>
        <topology evidence="1">Multi-pass membrane protein</topology>
    </subcellularLocation>
</comment>
<dbReference type="eggNOG" id="COG2355">
    <property type="taxonomic scope" value="Bacteria"/>
</dbReference>
<feature type="transmembrane region" description="Helical" evidence="6">
    <location>
        <begin position="290"/>
        <end position="313"/>
    </location>
</feature>
<dbReference type="OrthoDB" id="9812221at2"/>
<dbReference type="InterPro" id="IPR011701">
    <property type="entry name" value="MFS"/>
</dbReference>
<dbReference type="KEGG" id="cbu:CBU_0768"/>
<feature type="domain" description="Major facilitator superfamily (MFS) profile" evidence="7">
    <location>
        <begin position="36"/>
        <end position="511"/>
    </location>
</feature>
<dbReference type="GO" id="GO:0055085">
    <property type="term" value="P:transmembrane transport"/>
    <property type="evidence" value="ECO:0000318"/>
    <property type="project" value="GO_Central"/>
</dbReference>
<dbReference type="EMBL" id="AE016828">
    <property type="protein sequence ID" value="AAO90304.2"/>
    <property type="molecule type" value="Genomic_DNA"/>
</dbReference>
<dbReference type="CDD" id="cd17321">
    <property type="entry name" value="MFS_MMR_MDR_like"/>
    <property type="match status" value="1"/>
</dbReference>
<dbReference type="SUPFAM" id="SSF103473">
    <property type="entry name" value="MFS general substrate transporter"/>
    <property type="match status" value="1"/>
</dbReference>
<organism evidence="8 9">
    <name type="scientific">Coxiella burnetii (strain RSA 493 / Nine Mile phase I)</name>
    <dbReference type="NCBI Taxonomy" id="227377"/>
    <lineage>
        <taxon>Bacteria</taxon>
        <taxon>Pseudomonadati</taxon>
        <taxon>Pseudomonadota</taxon>
        <taxon>Gammaproteobacteria</taxon>
        <taxon>Legionellales</taxon>
        <taxon>Coxiellaceae</taxon>
        <taxon>Coxiella</taxon>
    </lineage>
</organism>
<feature type="transmembrane region" description="Helical" evidence="6">
    <location>
        <begin position="221"/>
        <end position="241"/>
    </location>
</feature>
<dbReference type="Pfam" id="PF01244">
    <property type="entry name" value="Peptidase_M19"/>
    <property type="match status" value="1"/>
</dbReference>
<dbReference type="eggNOG" id="COG2814">
    <property type="taxonomic scope" value="Bacteria"/>
</dbReference>